<dbReference type="SUPFAM" id="SSF51126">
    <property type="entry name" value="Pectin lyase-like"/>
    <property type="match status" value="1"/>
</dbReference>
<name>A0ABS2CWN7_9FLAO</name>
<dbReference type="EMBL" id="JACSOD020000477">
    <property type="protein sequence ID" value="MBM6499367.1"/>
    <property type="molecule type" value="Genomic_DNA"/>
</dbReference>
<proteinExistence type="predicted"/>
<comment type="caution">
    <text evidence="2">The sequence shown here is derived from an EMBL/GenBank/DDBJ whole genome shotgun (WGS) entry which is preliminary data.</text>
</comment>
<dbReference type="InterPro" id="IPR011050">
    <property type="entry name" value="Pectin_lyase_fold/virulence"/>
</dbReference>
<sequence>MKKQLFFIAIASLFTSIASAADLYVRDLGAGGSYSTISAAITAANDGDRIIIRPKAGSLPFIENLTIDKSLSFVSEINFSKYILQGTITVTPAAGRVVTIHNLQISGTNTISVSADTTGGRTTLNILNSTTAAVNAGVANTTLNMSGCTGAAIAMSHGRVTGNKLTSITINTPTIDTNPSTDDIEIIANAFSVTGTAINLNQKNYNFRILNNFAATGYVTISAVKNNSTNEIINNVISSTNTSNAANNSIQVSSPTGFTGLISILNNVFYYIGPTFGSYYPVTASGVSCYVYYNVSNYSVSMPTITNSGNNNTASITLNTTTYTVNGLAANTGSPEDDFADIDLSRNDRGNFGGSNSWTNYWPTAVGNKPQVNYLNTPRRIYTGTTEMNATGSGYSK</sequence>
<evidence type="ECO:0000313" key="2">
    <source>
        <dbReference type="EMBL" id="MBM6499367.1"/>
    </source>
</evidence>
<feature type="signal peptide" evidence="1">
    <location>
        <begin position="1"/>
        <end position="20"/>
    </location>
</feature>
<dbReference type="RefSeq" id="WP_187657619.1">
    <property type="nucleotide sequence ID" value="NZ_JACSOD020000477.1"/>
</dbReference>
<organism evidence="2 3">
    <name type="scientific">Flavobacterium macrobrachii</name>
    <dbReference type="NCBI Taxonomy" id="591204"/>
    <lineage>
        <taxon>Bacteria</taxon>
        <taxon>Pseudomonadati</taxon>
        <taxon>Bacteroidota</taxon>
        <taxon>Flavobacteriia</taxon>
        <taxon>Flavobacteriales</taxon>
        <taxon>Flavobacteriaceae</taxon>
        <taxon>Flavobacterium</taxon>
    </lineage>
</organism>
<evidence type="ECO:0000256" key="1">
    <source>
        <dbReference type="SAM" id="SignalP"/>
    </source>
</evidence>
<feature type="chain" id="PRO_5046818514" evidence="1">
    <location>
        <begin position="21"/>
        <end position="397"/>
    </location>
</feature>
<keyword evidence="3" id="KW-1185">Reference proteome</keyword>
<evidence type="ECO:0000313" key="3">
    <source>
        <dbReference type="Proteomes" id="UP000759529"/>
    </source>
</evidence>
<accession>A0ABS2CWN7</accession>
<dbReference type="Proteomes" id="UP000759529">
    <property type="component" value="Unassembled WGS sequence"/>
</dbReference>
<gene>
    <name evidence="2" type="ORF">H9X54_008660</name>
</gene>
<reference evidence="2 3" key="1">
    <citation type="submission" date="2021-02" db="EMBL/GenBank/DDBJ databases">
        <authorList>
            <person name="Jung H.S."/>
            <person name="Chun B.H."/>
            <person name="Jeon C.O."/>
        </authorList>
    </citation>
    <scope>NUCLEOTIDE SEQUENCE [LARGE SCALE GENOMIC DNA]</scope>
    <source>
        <strain evidence="2 3">LMG 25203</strain>
    </source>
</reference>
<keyword evidence="1" id="KW-0732">Signal</keyword>
<protein>
    <submittedName>
        <fullName evidence="2">Uncharacterized protein</fullName>
    </submittedName>
</protein>